<dbReference type="OrthoDB" id="5835829at2759"/>
<reference evidence="4 5" key="1">
    <citation type="submission" date="2020-12" db="EMBL/GenBank/DDBJ databases">
        <title>Metabolic potential, ecology and presence of endohyphal bacteria is reflected in genomic diversity of Mucoromycotina.</title>
        <authorList>
            <person name="Muszewska A."/>
            <person name="Okrasinska A."/>
            <person name="Steczkiewicz K."/>
            <person name="Drgas O."/>
            <person name="Orlowska M."/>
            <person name="Perlinska-Lenart U."/>
            <person name="Aleksandrzak-Piekarczyk T."/>
            <person name="Szatraj K."/>
            <person name="Zielenkiewicz U."/>
            <person name="Pilsyk S."/>
            <person name="Malc E."/>
            <person name="Mieczkowski P."/>
            <person name="Kruszewska J.S."/>
            <person name="Biernat P."/>
            <person name="Pawlowska J."/>
        </authorList>
    </citation>
    <scope>NUCLEOTIDE SEQUENCE [LARGE SCALE GENOMIC DNA]</scope>
    <source>
        <strain evidence="4 5">CBS 142.35</strain>
    </source>
</reference>
<dbReference type="InterPro" id="IPR002213">
    <property type="entry name" value="UDP_glucos_trans"/>
</dbReference>
<dbReference type="Gene3D" id="3.40.50.2000">
    <property type="entry name" value="Glycogen Phosphorylase B"/>
    <property type="match status" value="1"/>
</dbReference>
<evidence type="ECO:0000313" key="4">
    <source>
        <dbReference type="EMBL" id="KAG2221731.1"/>
    </source>
</evidence>
<accession>A0A8H7S557</accession>
<feature type="transmembrane region" description="Helical" evidence="3">
    <location>
        <begin position="346"/>
        <end position="367"/>
    </location>
</feature>
<gene>
    <name evidence="4" type="ORF">INT45_007137</name>
</gene>
<protein>
    <submittedName>
        <fullName evidence="4">Uncharacterized protein</fullName>
    </submittedName>
</protein>
<keyword evidence="1" id="KW-0328">Glycosyltransferase</keyword>
<keyword evidence="2" id="KW-0808">Transferase</keyword>
<dbReference type="AlphaFoldDB" id="A0A8H7S557"/>
<proteinExistence type="predicted"/>
<evidence type="ECO:0000256" key="2">
    <source>
        <dbReference type="ARBA" id="ARBA00022679"/>
    </source>
</evidence>
<dbReference type="EMBL" id="JAEPRB010000101">
    <property type="protein sequence ID" value="KAG2221731.1"/>
    <property type="molecule type" value="Genomic_DNA"/>
</dbReference>
<evidence type="ECO:0000256" key="3">
    <source>
        <dbReference type="SAM" id="Phobius"/>
    </source>
</evidence>
<keyword evidence="3" id="KW-0472">Membrane</keyword>
<dbReference type="Proteomes" id="UP000646827">
    <property type="component" value="Unassembled WGS sequence"/>
</dbReference>
<dbReference type="InterPro" id="IPR050271">
    <property type="entry name" value="UDP-glycosyltransferase"/>
</dbReference>
<dbReference type="SUPFAM" id="SSF53756">
    <property type="entry name" value="UDP-Glycosyltransferase/glycogen phosphorylase"/>
    <property type="match status" value="1"/>
</dbReference>
<sequence>MTLPYRFYKKFLFPIAARWQLGSSREKYQQKRMSVASNSSKVATTHPLLSLNDPGTDSLKIVNNFFGIEEARPMGPLIEMIGPIYNAHYDPLPAFIQQFLDLHQRVVFVAFGQHAAAKPIDTTKILTQLLDLLETKVIDGFIWGLVKSSSGLPDTVTTQSGRIYDVSKEFLFDNNNKDAEELKRKNKQQQQHPDVILLPWAPQFSILKHPSVITYLSHGGGMSIFEALYAGKRTVIKPFFGDQPGHALFFEREQLGGYLNMQDQNKGTGQVFDDPFKTLQRVIQDKDGVIQKNVNRYQALVQIRAKNAVVRGADLVEEVLFTNKDGYLPHRHDVRKKLSYLKANDYDLYLCLVGIATTTLGLLRFVYLKMIQSFFIIDKQPKNKIKDL</sequence>
<comment type="caution">
    <text evidence="4">The sequence shown here is derived from an EMBL/GenBank/DDBJ whole genome shotgun (WGS) entry which is preliminary data.</text>
</comment>
<keyword evidence="3" id="KW-1133">Transmembrane helix</keyword>
<organism evidence="4 5">
    <name type="scientific">Circinella minor</name>
    <dbReference type="NCBI Taxonomy" id="1195481"/>
    <lineage>
        <taxon>Eukaryota</taxon>
        <taxon>Fungi</taxon>
        <taxon>Fungi incertae sedis</taxon>
        <taxon>Mucoromycota</taxon>
        <taxon>Mucoromycotina</taxon>
        <taxon>Mucoromycetes</taxon>
        <taxon>Mucorales</taxon>
        <taxon>Lichtheimiaceae</taxon>
        <taxon>Circinella</taxon>
    </lineage>
</organism>
<keyword evidence="5" id="KW-1185">Reference proteome</keyword>
<evidence type="ECO:0000313" key="5">
    <source>
        <dbReference type="Proteomes" id="UP000646827"/>
    </source>
</evidence>
<dbReference type="PANTHER" id="PTHR48043">
    <property type="entry name" value="EG:EG0003.4 PROTEIN-RELATED"/>
    <property type="match status" value="1"/>
</dbReference>
<keyword evidence="3" id="KW-0812">Transmembrane</keyword>
<dbReference type="GO" id="GO:0008194">
    <property type="term" value="F:UDP-glycosyltransferase activity"/>
    <property type="evidence" value="ECO:0007669"/>
    <property type="project" value="InterPro"/>
</dbReference>
<evidence type="ECO:0000256" key="1">
    <source>
        <dbReference type="ARBA" id="ARBA00022676"/>
    </source>
</evidence>
<dbReference type="Pfam" id="PF00201">
    <property type="entry name" value="UDPGT"/>
    <property type="match status" value="1"/>
</dbReference>
<dbReference type="PANTHER" id="PTHR48043:SF145">
    <property type="entry name" value="FI06409P-RELATED"/>
    <property type="match status" value="1"/>
</dbReference>
<name>A0A8H7S557_9FUNG</name>